<dbReference type="InterPro" id="IPR050490">
    <property type="entry name" value="Bact_solute-bd_prot1"/>
</dbReference>
<gene>
    <name evidence="4" type="ORF">EAT49_06165</name>
</gene>
<dbReference type="AlphaFoldDB" id="A0A3N2R5X3"/>
<dbReference type="PANTHER" id="PTHR43649">
    <property type="entry name" value="ARABINOSE-BINDING PROTEIN-RELATED"/>
    <property type="match status" value="1"/>
</dbReference>
<comment type="subcellular location">
    <subcellularLocation>
        <location evidence="1">Periplasm</location>
    </subcellularLocation>
</comment>
<comment type="similarity">
    <text evidence="2">Belongs to the bacterial solute-binding protein 1 family.</text>
</comment>
<evidence type="ECO:0000256" key="3">
    <source>
        <dbReference type="SAM" id="SignalP"/>
    </source>
</evidence>
<accession>A0A3N2R5X3</accession>
<evidence type="ECO:0000313" key="4">
    <source>
        <dbReference type="EMBL" id="ROU02885.1"/>
    </source>
</evidence>
<evidence type="ECO:0000256" key="1">
    <source>
        <dbReference type="ARBA" id="ARBA00004418"/>
    </source>
</evidence>
<dbReference type="Pfam" id="PF01547">
    <property type="entry name" value="SBP_bac_1"/>
    <property type="match status" value="1"/>
</dbReference>
<proteinExistence type="inferred from homology"/>
<feature type="chain" id="PRO_5018262799" evidence="3">
    <location>
        <begin position="26"/>
        <end position="421"/>
    </location>
</feature>
<dbReference type="SUPFAM" id="SSF53850">
    <property type="entry name" value="Periplasmic binding protein-like II"/>
    <property type="match status" value="1"/>
</dbReference>
<reference evidence="4 5" key="1">
    <citation type="submission" date="2018-10" db="EMBL/GenBank/DDBJ databases">
        <title>Histidinibacterium lentulum gen. nov., sp. nov., a marine bacterium from the culture broth of Picochlorum sp. 122.</title>
        <authorList>
            <person name="Wang G."/>
        </authorList>
    </citation>
    <scope>NUCLEOTIDE SEQUENCE [LARGE SCALE GENOMIC DNA]</scope>
    <source>
        <strain evidence="4 5">B17</strain>
    </source>
</reference>
<protein>
    <submittedName>
        <fullName evidence="4">Extracellular solute-binding protein</fullName>
    </submittedName>
</protein>
<dbReference type="PANTHER" id="PTHR43649:SF14">
    <property type="entry name" value="BLR3389 PROTEIN"/>
    <property type="match status" value="1"/>
</dbReference>
<dbReference type="GO" id="GO:0042597">
    <property type="term" value="C:periplasmic space"/>
    <property type="evidence" value="ECO:0007669"/>
    <property type="project" value="UniProtKB-SubCell"/>
</dbReference>
<dbReference type="EMBL" id="RDRB01000003">
    <property type="protein sequence ID" value="ROU02885.1"/>
    <property type="molecule type" value="Genomic_DNA"/>
</dbReference>
<dbReference type="RefSeq" id="WP_123641435.1">
    <property type="nucleotide sequence ID" value="NZ_ML119083.1"/>
</dbReference>
<dbReference type="InterPro" id="IPR006059">
    <property type="entry name" value="SBP"/>
</dbReference>
<sequence length="421" mass="45341">MRLHMTTTSVLAVLATAGFATIAAAQTEVRFTHAMTGGSNRAALDEIIANFEAANPGITINQIVFDDDIYQDTGLITQLQSNEVPDIYFQWAGFPLSRDVEAGFAADISAEMGAGWSDRFIESAFTDGAGTTVNGAIHMVPLSLDVTNTIWYNVDIFEEYGLTPPETWEEFKAVITTLAENGETPIVTGNNEFWPLGNWASHIAARVVPADQFDAALRQEMTFAEAGFLRPLELLEELHEIGAFNRDMQGLGADPGMATFFQGAAVMHPIGSWLVGLAADLADDDFRYSQFDTPVIDPDAEAPQSVIGVTTGLVVHAQAPNREAAITFLDFLTTPESQVLWAEGGSLSPVEGVTDMAEMDPQMESMAEMLGNADAMVPPPDTTYPLAVAEAWYQAAAFVASGERSPEDALDWLDTTVAALN</sequence>
<feature type="signal peptide" evidence="3">
    <location>
        <begin position="1"/>
        <end position="25"/>
    </location>
</feature>
<keyword evidence="3" id="KW-0732">Signal</keyword>
<dbReference type="OrthoDB" id="2509690at2"/>
<evidence type="ECO:0000313" key="5">
    <source>
        <dbReference type="Proteomes" id="UP000268016"/>
    </source>
</evidence>
<dbReference type="Gene3D" id="3.40.190.10">
    <property type="entry name" value="Periplasmic binding protein-like II"/>
    <property type="match status" value="2"/>
</dbReference>
<keyword evidence="5" id="KW-1185">Reference proteome</keyword>
<comment type="caution">
    <text evidence="4">The sequence shown here is derived from an EMBL/GenBank/DDBJ whole genome shotgun (WGS) entry which is preliminary data.</text>
</comment>
<evidence type="ECO:0000256" key="2">
    <source>
        <dbReference type="ARBA" id="ARBA00008520"/>
    </source>
</evidence>
<dbReference type="Proteomes" id="UP000268016">
    <property type="component" value="Unassembled WGS sequence"/>
</dbReference>
<organism evidence="4 5">
    <name type="scientific">Histidinibacterium lentulum</name>
    <dbReference type="NCBI Taxonomy" id="2480588"/>
    <lineage>
        <taxon>Bacteria</taxon>
        <taxon>Pseudomonadati</taxon>
        <taxon>Pseudomonadota</taxon>
        <taxon>Alphaproteobacteria</taxon>
        <taxon>Rhodobacterales</taxon>
        <taxon>Paracoccaceae</taxon>
        <taxon>Histidinibacterium</taxon>
    </lineage>
</organism>
<name>A0A3N2R5X3_9RHOB</name>